<name>A0A0E9RY21_ANGAN</name>
<reference evidence="1" key="1">
    <citation type="submission" date="2014-11" db="EMBL/GenBank/DDBJ databases">
        <authorList>
            <person name="Amaro Gonzalez C."/>
        </authorList>
    </citation>
    <scope>NUCLEOTIDE SEQUENCE</scope>
</reference>
<dbReference type="EMBL" id="GBXM01075434">
    <property type="protein sequence ID" value="JAH33143.1"/>
    <property type="molecule type" value="Transcribed_RNA"/>
</dbReference>
<dbReference type="AlphaFoldDB" id="A0A0E9RY21"/>
<proteinExistence type="predicted"/>
<organism evidence="1">
    <name type="scientific">Anguilla anguilla</name>
    <name type="common">European freshwater eel</name>
    <name type="synonym">Muraena anguilla</name>
    <dbReference type="NCBI Taxonomy" id="7936"/>
    <lineage>
        <taxon>Eukaryota</taxon>
        <taxon>Metazoa</taxon>
        <taxon>Chordata</taxon>
        <taxon>Craniata</taxon>
        <taxon>Vertebrata</taxon>
        <taxon>Euteleostomi</taxon>
        <taxon>Actinopterygii</taxon>
        <taxon>Neopterygii</taxon>
        <taxon>Teleostei</taxon>
        <taxon>Anguilliformes</taxon>
        <taxon>Anguillidae</taxon>
        <taxon>Anguilla</taxon>
    </lineage>
</organism>
<reference evidence="1" key="2">
    <citation type="journal article" date="2015" name="Fish Shellfish Immunol.">
        <title>Early steps in the European eel (Anguilla anguilla)-Vibrio vulnificus interaction in the gills: Role of the RtxA13 toxin.</title>
        <authorList>
            <person name="Callol A."/>
            <person name="Pajuelo D."/>
            <person name="Ebbesson L."/>
            <person name="Teles M."/>
            <person name="MacKenzie S."/>
            <person name="Amaro C."/>
        </authorList>
    </citation>
    <scope>NUCLEOTIDE SEQUENCE</scope>
</reference>
<sequence>MMVLSDLETHASRMSVQLIGAKRTHQKHKYSCHVHANLTTSERTVELVSIH</sequence>
<protein>
    <submittedName>
        <fullName evidence="1">Uncharacterized protein</fullName>
    </submittedName>
</protein>
<accession>A0A0E9RY21</accession>
<evidence type="ECO:0000313" key="1">
    <source>
        <dbReference type="EMBL" id="JAH33143.1"/>
    </source>
</evidence>